<keyword evidence="1" id="KW-0812">Transmembrane</keyword>
<sequence>MFKYNHYLKTINLPFDKFYIFYSIIVIGLLAPSFHKHRRLAFGEISRKLFPSPGSQRSDNLLKHTGDVVTADGPIVLGWPSVEKLPMQLNTAARNINNLINKVII</sequence>
<proteinExistence type="predicted"/>
<keyword evidence="1" id="KW-0472">Membrane</keyword>
<name>A0A7G6RKN0_RHILV</name>
<organism evidence="2 3">
    <name type="scientific">Rhizobium leguminosarum bv. viciae</name>
    <dbReference type="NCBI Taxonomy" id="387"/>
    <lineage>
        <taxon>Bacteria</taxon>
        <taxon>Pseudomonadati</taxon>
        <taxon>Pseudomonadota</taxon>
        <taxon>Alphaproteobacteria</taxon>
        <taxon>Hyphomicrobiales</taxon>
        <taxon>Rhizobiaceae</taxon>
        <taxon>Rhizobium/Agrobacterium group</taxon>
        <taxon>Rhizobium</taxon>
    </lineage>
</organism>
<evidence type="ECO:0008006" key="4">
    <source>
        <dbReference type="Google" id="ProtNLM"/>
    </source>
</evidence>
<evidence type="ECO:0000313" key="3">
    <source>
        <dbReference type="Proteomes" id="UP000515518"/>
    </source>
</evidence>
<dbReference type="AlphaFoldDB" id="A0A7G6RKN0"/>
<evidence type="ECO:0000313" key="2">
    <source>
        <dbReference type="EMBL" id="QND42812.1"/>
    </source>
</evidence>
<reference evidence="3" key="1">
    <citation type="journal article" date="2020" name="Mol. Plant Microbe">
        <title>Rhizobial microsymbionts of the narrowly endemic Oxytropis species growing in Kamchatka are characterized by significant genetic diversity and possess a set of genes that are associated with T3SS and T6SS secretion systems and can affect the development of symbiosis.</title>
        <authorList>
            <person name="Safronova V."/>
            <person name="Guro P."/>
            <person name="Sazanova A."/>
            <person name="Kuznetsova I."/>
            <person name="Belimov A."/>
            <person name="Yakubov V."/>
            <person name="Chirak E."/>
            <person name="Afonin A."/>
            <person name="Gogolev Y."/>
            <person name="Andronov E."/>
            <person name="Tikhonovich I."/>
        </authorList>
    </citation>
    <scope>NUCLEOTIDE SEQUENCE [LARGE SCALE GENOMIC DNA]</scope>
    <source>
        <strain evidence="3">RCAM0610</strain>
    </source>
</reference>
<accession>A0A7G6RKN0</accession>
<dbReference type="EMBL" id="CP050549">
    <property type="protein sequence ID" value="QND42812.1"/>
    <property type="molecule type" value="Genomic_DNA"/>
</dbReference>
<gene>
    <name evidence="2" type="ORF">HB770_18590</name>
</gene>
<evidence type="ECO:0000256" key="1">
    <source>
        <dbReference type="SAM" id="Phobius"/>
    </source>
</evidence>
<keyword evidence="1" id="KW-1133">Transmembrane helix</keyword>
<feature type="transmembrane region" description="Helical" evidence="1">
    <location>
        <begin position="18"/>
        <end position="35"/>
    </location>
</feature>
<protein>
    <recommendedName>
        <fullName evidence="4">Transmembrane protein</fullName>
    </recommendedName>
</protein>
<dbReference type="Proteomes" id="UP000515518">
    <property type="component" value="Chromosome"/>
</dbReference>